<keyword evidence="3" id="KW-0804">Transcription</keyword>
<dbReference type="InterPro" id="IPR029057">
    <property type="entry name" value="PRTase-like"/>
</dbReference>
<dbReference type="InterPro" id="IPR023050">
    <property type="entry name" value="PyrR"/>
</dbReference>
<keyword evidence="2" id="KW-0805">Transcription regulation</keyword>
<keyword evidence="5" id="KW-0808">Transferase</keyword>
<dbReference type="AlphaFoldDB" id="E6PDU7"/>
<evidence type="ECO:0000256" key="1">
    <source>
        <dbReference type="ARBA" id="ARBA00005565"/>
    </source>
</evidence>
<dbReference type="PANTHER" id="PTHR11608">
    <property type="entry name" value="BIFUNCTIONAL PROTEIN PYRR"/>
    <property type="match status" value="1"/>
</dbReference>
<dbReference type="Gene3D" id="3.40.50.2020">
    <property type="match status" value="1"/>
</dbReference>
<dbReference type="CDD" id="cd06223">
    <property type="entry name" value="PRTases_typeI"/>
    <property type="match status" value="1"/>
</dbReference>
<comment type="similarity">
    <text evidence="1">Belongs to the purine/pyrimidine phosphoribosyltransferase family. PyrR subfamily.</text>
</comment>
<evidence type="ECO:0000256" key="3">
    <source>
        <dbReference type="ARBA" id="ARBA00023163"/>
    </source>
</evidence>
<dbReference type="SUPFAM" id="SSF53271">
    <property type="entry name" value="PRTase-like"/>
    <property type="match status" value="1"/>
</dbReference>
<dbReference type="HAMAP" id="MF_01219">
    <property type="entry name" value="PyrR"/>
    <property type="match status" value="1"/>
</dbReference>
<reference evidence="5" key="1">
    <citation type="submission" date="2009-10" db="EMBL/GenBank/DDBJ databases">
        <title>Diversity of trophic interactions inside an arsenic-rich microbial ecosystem.</title>
        <authorList>
            <person name="Bertin P.N."/>
            <person name="Heinrich-Salmeron A."/>
            <person name="Pelletier E."/>
            <person name="Goulhen-Chollet F."/>
            <person name="Arsene-Ploetze F."/>
            <person name="Gallien S."/>
            <person name="Calteau A."/>
            <person name="Vallenet D."/>
            <person name="Casiot C."/>
            <person name="Chane-Woon-Ming B."/>
            <person name="Giloteaux L."/>
            <person name="Barakat M."/>
            <person name="Bonnefoy V."/>
            <person name="Bruneel O."/>
            <person name="Chandler M."/>
            <person name="Cleiss J."/>
            <person name="Duran R."/>
            <person name="Elbaz-Poulichet F."/>
            <person name="Fonknechten N."/>
            <person name="Lauga B."/>
            <person name="Mornico D."/>
            <person name="Ortet P."/>
            <person name="Schaeffer C."/>
            <person name="Siguier P."/>
            <person name="Alexander Thil Smith A."/>
            <person name="Van Dorsselaer A."/>
            <person name="Weissenbach J."/>
            <person name="Medigue C."/>
            <person name="Le Paslier D."/>
        </authorList>
    </citation>
    <scope>NUCLEOTIDE SEQUENCE</scope>
</reference>
<dbReference type="EC" id="2.4.2.9" evidence="5"/>
<dbReference type="GO" id="GO:0004845">
    <property type="term" value="F:uracil phosphoribosyltransferase activity"/>
    <property type="evidence" value="ECO:0007669"/>
    <property type="project" value="UniProtKB-EC"/>
</dbReference>
<protein>
    <submittedName>
        <fullName evidence="5">Transcriptional attenuator and uracil phosphoribosyltransferase activity</fullName>
        <ecNumber evidence="5">2.4.2.9</ecNumber>
    </submittedName>
</protein>
<dbReference type="InterPro" id="IPR050137">
    <property type="entry name" value="PyrR_bifunctional"/>
</dbReference>
<organism evidence="5">
    <name type="scientific">mine drainage metagenome</name>
    <dbReference type="NCBI Taxonomy" id="410659"/>
    <lineage>
        <taxon>unclassified sequences</taxon>
        <taxon>metagenomes</taxon>
        <taxon>ecological metagenomes</taxon>
    </lineage>
</organism>
<dbReference type="InterPro" id="IPR000836">
    <property type="entry name" value="PRTase_dom"/>
</dbReference>
<name>E6PDU7_9ZZZZ</name>
<gene>
    <name evidence="5" type="primary">pyrR</name>
    <name evidence="5" type="ORF">CARN1_1735</name>
</gene>
<dbReference type="PANTHER" id="PTHR11608:SF0">
    <property type="entry name" value="BIFUNCTIONAL PROTEIN PYRR"/>
    <property type="match status" value="1"/>
</dbReference>
<dbReference type="EMBL" id="CABL01000002">
    <property type="protein sequence ID" value="CBH74632.1"/>
    <property type="molecule type" value="Genomic_DNA"/>
</dbReference>
<dbReference type="FunFam" id="3.40.50.2020:FF:000020">
    <property type="entry name" value="Bifunctional protein PyrR"/>
    <property type="match status" value="1"/>
</dbReference>
<sequence>MSARSRRLVGAEEIERVIARLAHEILEPEDARKGIELFGIRRGGEALAQRLAAHIERISGVAPTLGYLNVNLYRDDNVVHALPESQIPDAVDGRSIVIVDDVLFTGRTVRSALDALIDLGRPSAIRLCVLVDRGLRELPVQGDYVGRRIPTSRRERVVVTLNPVPAPTDEVLLVDDDA</sequence>
<evidence type="ECO:0000313" key="5">
    <source>
        <dbReference type="EMBL" id="CBH74632.1"/>
    </source>
</evidence>
<feature type="domain" description="Phosphoribosyltransferase" evidence="4">
    <location>
        <begin position="12"/>
        <end position="148"/>
    </location>
</feature>
<proteinExistence type="inferred from homology"/>
<evidence type="ECO:0000259" key="4">
    <source>
        <dbReference type="Pfam" id="PF00156"/>
    </source>
</evidence>
<comment type="caution">
    <text evidence="5">The sequence shown here is derived from an EMBL/GenBank/DDBJ whole genome shotgun (WGS) entry which is preliminary data.</text>
</comment>
<keyword evidence="5" id="KW-0328">Glycosyltransferase</keyword>
<evidence type="ECO:0000256" key="2">
    <source>
        <dbReference type="ARBA" id="ARBA00023015"/>
    </source>
</evidence>
<dbReference type="NCBIfam" id="NF003549">
    <property type="entry name" value="PRK05205.1-5"/>
    <property type="match status" value="1"/>
</dbReference>
<accession>E6PDU7</accession>
<dbReference type="Pfam" id="PF00156">
    <property type="entry name" value="Pribosyltran"/>
    <property type="match status" value="1"/>
</dbReference>